<name>A0ABQ7UBV2_SOLTU</name>
<evidence type="ECO:0000313" key="3">
    <source>
        <dbReference type="EMBL" id="KAH0744321.1"/>
    </source>
</evidence>
<keyword evidence="1" id="KW-0862">Zinc</keyword>
<proteinExistence type="predicted"/>
<sequence>MGDQTPTSLPQSVIVHHDNSTFPTSIVLDETNFSLWSQLMEMRIGARNKIGFLTGEKVKPTTNDPSYATWITDNNRVKSWLIDSMSPHLMQRFIRLATAKEIWEAIAKTFYDGSDETCLFVLNKKSFTAKQNGRPLSTFYNELVEIFQEIDHRIVAQEEAVAGVIHTHSIMARLRVHIFLNGLDAEFDQVRGEILRKDPKLDLESTYAYVRREFQQRQTMGTSRPIPESSAMAVHRKKGHNNSSSGKSNDFICNHCGEKGHSKQRCYEIIGYPDWWDFSKKPRKNINVSVSMAMQGHHRSTQEEKSQPIANAVHPGISGKVDVFSVTTKNSAWIIDTGATDHMTNDSTKLQIFKSSAQSDISTANGSTSPITGEGSIVLSNTLTLDTVLVVPTLSYNLLSVGRITSTLHCTVTFWPSFCVFQDILTRRTLGYGVKRNELYYLELTEDGKNNFIMHFIRVGLRRLVKVFGYGIGGSVTFPLRTLRNLGQVCFLV</sequence>
<dbReference type="InterPro" id="IPR029472">
    <property type="entry name" value="Copia-like_N"/>
</dbReference>
<dbReference type="PANTHER" id="PTHR37610">
    <property type="entry name" value="CCHC-TYPE DOMAIN-CONTAINING PROTEIN"/>
    <property type="match status" value="1"/>
</dbReference>
<dbReference type="InterPro" id="IPR054722">
    <property type="entry name" value="PolX-like_BBD"/>
</dbReference>
<dbReference type="Pfam" id="PF22936">
    <property type="entry name" value="Pol_BBD"/>
    <property type="match status" value="1"/>
</dbReference>
<feature type="domain" description="CCHC-type" evidence="2">
    <location>
        <begin position="253"/>
        <end position="266"/>
    </location>
</feature>
<gene>
    <name evidence="3" type="ORF">KY290_032314</name>
</gene>
<accession>A0ABQ7UBV2</accession>
<dbReference type="Pfam" id="PF14244">
    <property type="entry name" value="Retrotran_gag_3"/>
    <property type="match status" value="1"/>
</dbReference>
<keyword evidence="4" id="KW-1185">Reference proteome</keyword>
<keyword evidence="1" id="KW-0863">Zinc-finger</keyword>
<dbReference type="PANTHER" id="PTHR37610:SF45">
    <property type="entry name" value="RETROTRANSPOSON GAG DOMAIN-CONTAINING PROTEIN"/>
    <property type="match status" value="1"/>
</dbReference>
<evidence type="ECO:0000256" key="1">
    <source>
        <dbReference type="PROSITE-ProRule" id="PRU00047"/>
    </source>
</evidence>
<reference evidence="3 4" key="1">
    <citation type="journal article" date="2021" name="bioRxiv">
        <title>Chromosome-scale and haplotype-resolved genome assembly of a tetraploid potato cultivar.</title>
        <authorList>
            <person name="Sun H."/>
            <person name="Jiao W.-B."/>
            <person name="Krause K."/>
            <person name="Campoy J.A."/>
            <person name="Goel M."/>
            <person name="Folz-Donahue K."/>
            <person name="Kukat C."/>
            <person name="Huettel B."/>
            <person name="Schneeberger K."/>
        </authorList>
    </citation>
    <scope>NUCLEOTIDE SEQUENCE [LARGE SCALE GENOMIC DNA]</scope>
    <source>
        <strain evidence="3">SolTubOtavaFocal</strain>
        <tissue evidence="3">Leaves</tissue>
    </source>
</reference>
<keyword evidence="1" id="KW-0479">Metal-binding</keyword>
<dbReference type="Proteomes" id="UP000826656">
    <property type="component" value="Unassembled WGS sequence"/>
</dbReference>
<protein>
    <recommendedName>
        <fullName evidence="2">CCHC-type domain-containing protein</fullName>
    </recommendedName>
</protein>
<organism evidence="3 4">
    <name type="scientific">Solanum tuberosum</name>
    <name type="common">Potato</name>
    <dbReference type="NCBI Taxonomy" id="4113"/>
    <lineage>
        <taxon>Eukaryota</taxon>
        <taxon>Viridiplantae</taxon>
        <taxon>Streptophyta</taxon>
        <taxon>Embryophyta</taxon>
        <taxon>Tracheophyta</taxon>
        <taxon>Spermatophyta</taxon>
        <taxon>Magnoliopsida</taxon>
        <taxon>eudicotyledons</taxon>
        <taxon>Gunneridae</taxon>
        <taxon>Pentapetalae</taxon>
        <taxon>asterids</taxon>
        <taxon>lamiids</taxon>
        <taxon>Solanales</taxon>
        <taxon>Solanaceae</taxon>
        <taxon>Solanoideae</taxon>
        <taxon>Solaneae</taxon>
        <taxon>Solanum</taxon>
    </lineage>
</organism>
<dbReference type="InterPro" id="IPR001878">
    <property type="entry name" value="Znf_CCHC"/>
</dbReference>
<dbReference type="EMBL" id="JAIVGD010000023">
    <property type="protein sequence ID" value="KAH0744321.1"/>
    <property type="molecule type" value="Genomic_DNA"/>
</dbReference>
<dbReference type="PROSITE" id="PS50158">
    <property type="entry name" value="ZF_CCHC"/>
    <property type="match status" value="1"/>
</dbReference>
<evidence type="ECO:0000313" key="4">
    <source>
        <dbReference type="Proteomes" id="UP000826656"/>
    </source>
</evidence>
<comment type="caution">
    <text evidence="3">The sequence shown here is derived from an EMBL/GenBank/DDBJ whole genome shotgun (WGS) entry which is preliminary data.</text>
</comment>
<evidence type="ECO:0000259" key="2">
    <source>
        <dbReference type="PROSITE" id="PS50158"/>
    </source>
</evidence>